<protein>
    <submittedName>
        <fullName evidence="1">Uncharacterized protein</fullName>
    </submittedName>
</protein>
<dbReference type="AlphaFoldDB" id="A0A1B6QBX8"/>
<sequence>MRRWWPGRAHGQAGADCAPEIPFAVVREAKQDLSDIGDDVFVSSHHHLSFSILPFCVIVCSRLQAVLLDPLPLIFI</sequence>
<evidence type="ECO:0000313" key="2">
    <source>
        <dbReference type="Proteomes" id="UP000000768"/>
    </source>
</evidence>
<name>A0A1B6QBX8_SORBI</name>
<evidence type="ECO:0000313" key="1">
    <source>
        <dbReference type="EMBL" id="KXG35426.1"/>
    </source>
</evidence>
<dbReference type="Proteomes" id="UP000000768">
    <property type="component" value="Chromosome 2"/>
</dbReference>
<dbReference type="EMBL" id="CM000761">
    <property type="protein sequence ID" value="KXG35426.1"/>
    <property type="molecule type" value="Genomic_DNA"/>
</dbReference>
<reference evidence="1 2" key="1">
    <citation type="journal article" date="2009" name="Nature">
        <title>The Sorghum bicolor genome and the diversification of grasses.</title>
        <authorList>
            <person name="Paterson A.H."/>
            <person name="Bowers J.E."/>
            <person name="Bruggmann R."/>
            <person name="Dubchak I."/>
            <person name="Grimwood J."/>
            <person name="Gundlach H."/>
            <person name="Haberer G."/>
            <person name="Hellsten U."/>
            <person name="Mitros T."/>
            <person name="Poliakov A."/>
            <person name="Schmutz J."/>
            <person name="Spannagl M."/>
            <person name="Tang H."/>
            <person name="Wang X."/>
            <person name="Wicker T."/>
            <person name="Bharti A.K."/>
            <person name="Chapman J."/>
            <person name="Feltus F.A."/>
            <person name="Gowik U."/>
            <person name="Grigoriev I.V."/>
            <person name="Lyons E."/>
            <person name="Maher C.A."/>
            <person name="Martis M."/>
            <person name="Narechania A."/>
            <person name="Otillar R.P."/>
            <person name="Penning B.W."/>
            <person name="Salamov A.A."/>
            <person name="Wang Y."/>
            <person name="Zhang L."/>
            <person name="Carpita N.C."/>
            <person name="Freeling M."/>
            <person name="Gingle A.R."/>
            <person name="Hash C.T."/>
            <person name="Keller B."/>
            <person name="Klein P."/>
            <person name="Kresovich S."/>
            <person name="McCann M.C."/>
            <person name="Ming R."/>
            <person name="Peterson D.G."/>
            <person name="Mehboob-ur-Rahman"/>
            <person name="Ware D."/>
            <person name="Westhoff P."/>
            <person name="Mayer K.F."/>
            <person name="Messing J."/>
            <person name="Rokhsar D.S."/>
        </authorList>
    </citation>
    <scope>NUCLEOTIDE SEQUENCE [LARGE SCALE GENOMIC DNA]</scope>
    <source>
        <strain evidence="2">cv. BTx623</strain>
    </source>
</reference>
<keyword evidence="2" id="KW-1185">Reference proteome</keyword>
<gene>
    <name evidence="1" type="ORF">SORBI_3002G171300</name>
</gene>
<accession>A0A1B6QBX8</accession>
<organism evidence="1 2">
    <name type="scientific">Sorghum bicolor</name>
    <name type="common">Sorghum</name>
    <name type="synonym">Sorghum vulgare</name>
    <dbReference type="NCBI Taxonomy" id="4558"/>
    <lineage>
        <taxon>Eukaryota</taxon>
        <taxon>Viridiplantae</taxon>
        <taxon>Streptophyta</taxon>
        <taxon>Embryophyta</taxon>
        <taxon>Tracheophyta</taxon>
        <taxon>Spermatophyta</taxon>
        <taxon>Magnoliopsida</taxon>
        <taxon>Liliopsida</taxon>
        <taxon>Poales</taxon>
        <taxon>Poaceae</taxon>
        <taxon>PACMAD clade</taxon>
        <taxon>Panicoideae</taxon>
        <taxon>Andropogonodae</taxon>
        <taxon>Andropogoneae</taxon>
        <taxon>Sorghinae</taxon>
        <taxon>Sorghum</taxon>
    </lineage>
</organism>
<dbReference type="InParanoid" id="A0A1B6QBX8"/>
<reference evidence="2" key="2">
    <citation type="journal article" date="2018" name="Plant J.">
        <title>The Sorghum bicolor reference genome: improved assembly, gene annotations, a transcriptome atlas, and signatures of genome organization.</title>
        <authorList>
            <person name="McCormick R.F."/>
            <person name="Truong S.K."/>
            <person name="Sreedasyam A."/>
            <person name="Jenkins J."/>
            <person name="Shu S."/>
            <person name="Sims D."/>
            <person name="Kennedy M."/>
            <person name="Amirebrahimi M."/>
            <person name="Weers B.D."/>
            <person name="McKinley B."/>
            <person name="Mattison A."/>
            <person name="Morishige D.T."/>
            <person name="Grimwood J."/>
            <person name="Schmutz J."/>
            <person name="Mullet J.E."/>
        </authorList>
    </citation>
    <scope>NUCLEOTIDE SEQUENCE [LARGE SCALE GENOMIC DNA]</scope>
    <source>
        <strain evidence="2">cv. BTx623</strain>
    </source>
</reference>
<proteinExistence type="predicted"/>
<dbReference type="Gramene" id="KXG35426">
    <property type="protein sequence ID" value="KXG35426"/>
    <property type="gene ID" value="SORBI_3002G171300"/>
</dbReference>